<organism evidence="2 3">
    <name type="scientific">Paracoccus aminophilus JCM 7686</name>
    <dbReference type="NCBI Taxonomy" id="1367847"/>
    <lineage>
        <taxon>Bacteria</taxon>
        <taxon>Pseudomonadati</taxon>
        <taxon>Pseudomonadota</taxon>
        <taxon>Alphaproteobacteria</taxon>
        <taxon>Rhodobacterales</taxon>
        <taxon>Paracoccaceae</taxon>
        <taxon>Paracoccus</taxon>
    </lineage>
</organism>
<feature type="signal peptide" evidence="1">
    <location>
        <begin position="1"/>
        <end position="18"/>
    </location>
</feature>
<dbReference type="KEGG" id="pami:JCM7686_2740"/>
<proteinExistence type="predicted"/>
<dbReference type="PATRIC" id="fig|1367847.3.peg.2742"/>
<sequence>MKLSVLVSLFLLGILASCGPTQPVMLTPAEVESSVVAQKIGRTCFQQGRLRNEAASVALINQVETNLARRASPTDVAASQRKFANEQVKVEHCRNFEMLALQNQNQIAQANANRIAQAAEDQANAARTANWQRQLQAQQAIYQPRTTQCQYYKWGNMTSCSSF</sequence>
<protein>
    <recommendedName>
        <fullName evidence="4">Lipoprotein</fullName>
    </recommendedName>
</protein>
<dbReference type="EMBL" id="CP006650">
    <property type="protein sequence ID" value="AGT09796.1"/>
    <property type="molecule type" value="Genomic_DNA"/>
</dbReference>
<dbReference type="STRING" id="1367847.JCM7686_2740"/>
<evidence type="ECO:0000313" key="3">
    <source>
        <dbReference type="Proteomes" id="UP000015480"/>
    </source>
</evidence>
<evidence type="ECO:0008006" key="4">
    <source>
        <dbReference type="Google" id="ProtNLM"/>
    </source>
</evidence>
<feature type="chain" id="PRO_5004545053" description="Lipoprotein" evidence="1">
    <location>
        <begin position="19"/>
        <end position="163"/>
    </location>
</feature>
<keyword evidence="1" id="KW-0732">Signal</keyword>
<accession>S5YX49</accession>
<name>S5YX49_PARAH</name>
<dbReference type="PROSITE" id="PS51257">
    <property type="entry name" value="PROKAR_LIPOPROTEIN"/>
    <property type="match status" value="1"/>
</dbReference>
<dbReference type="Proteomes" id="UP000015480">
    <property type="component" value="Chromosome"/>
</dbReference>
<evidence type="ECO:0000256" key="1">
    <source>
        <dbReference type="SAM" id="SignalP"/>
    </source>
</evidence>
<gene>
    <name evidence="2" type="ORF">JCM7686_2740</name>
</gene>
<reference evidence="2 3" key="1">
    <citation type="journal article" date="2014" name="BMC Genomics">
        <title>Architecture and functions of a multipartite genome of the methylotrophic bacterium Paracoccus aminophilus JCM 7686, containing primary and secondary chromids.</title>
        <authorList>
            <person name="Dziewit L."/>
            <person name="Czarnecki J."/>
            <person name="Wibberg D."/>
            <person name="Radlinska M."/>
            <person name="Mrozek P."/>
            <person name="Szymczak M."/>
            <person name="Schluter A."/>
            <person name="Puhler A."/>
            <person name="Bartosik D."/>
        </authorList>
    </citation>
    <scope>NUCLEOTIDE SEQUENCE [LARGE SCALE GENOMIC DNA]</scope>
    <source>
        <strain evidence="2">JCM 7686</strain>
    </source>
</reference>
<keyword evidence="3" id="KW-1185">Reference proteome</keyword>
<dbReference type="AlphaFoldDB" id="S5YX49"/>
<evidence type="ECO:0000313" key="2">
    <source>
        <dbReference type="EMBL" id="AGT09796.1"/>
    </source>
</evidence>
<dbReference type="HOGENOM" id="CLU_1625480_0_0_5"/>